<name>A0A0A9FYU6_ARUDO</name>
<proteinExistence type="predicted"/>
<evidence type="ECO:0000313" key="1">
    <source>
        <dbReference type="EMBL" id="JAE13533.1"/>
    </source>
</evidence>
<accession>A0A0A9FYU6</accession>
<organism evidence="1">
    <name type="scientific">Arundo donax</name>
    <name type="common">Giant reed</name>
    <name type="synonym">Donax arundinaceus</name>
    <dbReference type="NCBI Taxonomy" id="35708"/>
    <lineage>
        <taxon>Eukaryota</taxon>
        <taxon>Viridiplantae</taxon>
        <taxon>Streptophyta</taxon>
        <taxon>Embryophyta</taxon>
        <taxon>Tracheophyta</taxon>
        <taxon>Spermatophyta</taxon>
        <taxon>Magnoliopsida</taxon>
        <taxon>Liliopsida</taxon>
        <taxon>Poales</taxon>
        <taxon>Poaceae</taxon>
        <taxon>PACMAD clade</taxon>
        <taxon>Arundinoideae</taxon>
        <taxon>Arundineae</taxon>
        <taxon>Arundo</taxon>
    </lineage>
</organism>
<dbReference type="EMBL" id="GBRH01184363">
    <property type="protein sequence ID" value="JAE13533.1"/>
    <property type="molecule type" value="Transcribed_RNA"/>
</dbReference>
<reference evidence="1" key="1">
    <citation type="submission" date="2014-09" db="EMBL/GenBank/DDBJ databases">
        <authorList>
            <person name="Magalhaes I.L.F."/>
            <person name="Oliveira U."/>
            <person name="Santos F.R."/>
            <person name="Vidigal T.H.D.A."/>
            <person name="Brescovit A.D."/>
            <person name="Santos A.J."/>
        </authorList>
    </citation>
    <scope>NUCLEOTIDE SEQUENCE</scope>
    <source>
        <tissue evidence="1">Shoot tissue taken approximately 20 cm above the soil surface</tissue>
    </source>
</reference>
<reference evidence="1" key="2">
    <citation type="journal article" date="2015" name="Data Brief">
        <title>Shoot transcriptome of the giant reed, Arundo donax.</title>
        <authorList>
            <person name="Barrero R.A."/>
            <person name="Guerrero F.D."/>
            <person name="Moolhuijzen P."/>
            <person name="Goolsby J.A."/>
            <person name="Tidwell J."/>
            <person name="Bellgard S.E."/>
            <person name="Bellgard M.I."/>
        </authorList>
    </citation>
    <scope>NUCLEOTIDE SEQUENCE</scope>
    <source>
        <tissue evidence="1">Shoot tissue taken approximately 20 cm above the soil surface</tissue>
    </source>
</reference>
<sequence length="41" mass="5007">MKAHNLSNKDMHLYHLKRRLLVALIHHEKCILQIRDKEKEC</sequence>
<protein>
    <submittedName>
        <fullName evidence="1">Uncharacterized protein</fullName>
    </submittedName>
</protein>
<dbReference type="AlphaFoldDB" id="A0A0A9FYU6"/>